<proteinExistence type="predicted"/>
<dbReference type="Pfam" id="PF22098">
    <property type="entry name" value="DUF6942"/>
    <property type="match status" value="1"/>
</dbReference>
<reference evidence="2" key="1">
    <citation type="journal article" date="2019" name="Int. J. Syst. Evol. Microbiol.">
        <title>The Global Catalogue of Microorganisms (GCM) 10K type strain sequencing project: providing services to taxonomists for standard genome sequencing and annotation.</title>
        <authorList>
            <consortium name="The Broad Institute Genomics Platform"/>
            <consortium name="The Broad Institute Genome Sequencing Center for Infectious Disease"/>
            <person name="Wu L."/>
            <person name="Ma J."/>
        </authorList>
    </citation>
    <scope>NUCLEOTIDE SEQUENCE [LARGE SCALE GENOMIC DNA]</scope>
    <source>
        <strain evidence="2">KCTC 52438</strain>
    </source>
</reference>
<protein>
    <submittedName>
        <fullName evidence="1">DUF6942 family protein</fullName>
    </submittedName>
</protein>
<evidence type="ECO:0000313" key="2">
    <source>
        <dbReference type="Proteomes" id="UP001595476"/>
    </source>
</evidence>
<organism evidence="1 2">
    <name type="scientific">Litoribrevibacter euphylliae</name>
    <dbReference type="NCBI Taxonomy" id="1834034"/>
    <lineage>
        <taxon>Bacteria</taxon>
        <taxon>Pseudomonadati</taxon>
        <taxon>Pseudomonadota</taxon>
        <taxon>Gammaproteobacteria</taxon>
        <taxon>Oceanospirillales</taxon>
        <taxon>Oceanospirillaceae</taxon>
        <taxon>Litoribrevibacter</taxon>
    </lineage>
</organism>
<dbReference type="EMBL" id="JBHRSZ010000004">
    <property type="protein sequence ID" value="MFC3151713.1"/>
    <property type="molecule type" value="Genomic_DNA"/>
</dbReference>
<dbReference type="Proteomes" id="UP001595476">
    <property type="component" value="Unassembled WGS sequence"/>
</dbReference>
<gene>
    <name evidence="1" type="ORF">ACFOEK_11805</name>
</gene>
<dbReference type="RefSeq" id="WP_386720992.1">
    <property type="nucleotide sequence ID" value="NZ_JBHRSZ010000004.1"/>
</dbReference>
<evidence type="ECO:0000313" key="1">
    <source>
        <dbReference type="EMBL" id="MFC3151713.1"/>
    </source>
</evidence>
<keyword evidence="2" id="KW-1185">Reference proteome</keyword>
<sequence length="173" mass="19841">MIIGSSSARVTVLILHDLPEGTEKSEGCIHPLTLEWRELINKIGGNNWRKIFNTYAKLCHLLGLDHKSLETWQDYRDNYLLGSEGAFQLLCFGNKDELRKQADLLSEEVLVLITGKKCAEAIGVSERLHWLDQSFAQVIGRNWLVCPYFDYRQLSNIKIAQLVELIHERISSE</sequence>
<comment type="caution">
    <text evidence="1">The sequence shown here is derived from an EMBL/GenBank/DDBJ whole genome shotgun (WGS) entry which is preliminary data.</text>
</comment>
<dbReference type="InterPro" id="IPR054222">
    <property type="entry name" value="DUF6942"/>
</dbReference>
<accession>A0ABV7HCT7</accession>
<name>A0ABV7HCT7_9GAMM</name>